<accession>A0A1I3EZL7</accession>
<feature type="domain" description="DUF3592" evidence="2">
    <location>
        <begin position="209"/>
        <end position="299"/>
    </location>
</feature>
<evidence type="ECO:0000313" key="3">
    <source>
        <dbReference type="EMBL" id="SFI04377.1"/>
    </source>
</evidence>
<keyword evidence="4" id="KW-1185">Reference proteome</keyword>
<dbReference type="AlphaFoldDB" id="A0A1I3EZL7"/>
<feature type="transmembrane region" description="Helical" evidence="1">
    <location>
        <begin position="172"/>
        <end position="194"/>
    </location>
</feature>
<organism evidence="3 4">
    <name type="scientific">Planctomicrobium piriforme</name>
    <dbReference type="NCBI Taxonomy" id="1576369"/>
    <lineage>
        <taxon>Bacteria</taxon>
        <taxon>Pseudomonadati</taxon>
        <taxon>Planctomycetota</taxon>
        <taxon>Planctomycetia</taxon>
        <taxon>Planctomycetales</taxon>
        <taxon>Planctomycetaceae</taxon>
        <taxon>Planctomicrobium</taxon>
    </lineage>
</organism>
<dbReference type="OrthoDB" id="7855841at2"/>
<dbReference type="RefSeq" id="WP_092048834.1">
    <property type="nucleotide sequence ID" value="NZ_FOQD01000005.1"/>
</dbReference>
<dbReference type="InterPro" id="IPR021994">
    <property type="entry name" value="DUF3592"/>
</dbReference>
<evidence type="ECO:0000259" key="2">
    <source>
        <dbReference type="Pfam" id="PF12158"/>
    </source>
</evidence>
<keyword evidence="1" id="KW-0812">Transmembrane</keyword>
<sequence length="327" mass="35578">MSGGVIFFIAVAAAFPLLILVALAVKLYEVQQVSRWPETTGKVLASRVAASKKKPGDAGYNFGDSEVSNEPFVEYEYLVEGRKQRCQRVTIAEFTGPEELEAILERYPVGKTVSVFYDPKNPSRALLERELPDGLVVGGIVVIGFFILAPVFAAAFYFGALDLLKLYVKNPAHLPFVAALGCFGLAVGVFAVLFQRMAWAASRWPTVQGQILAADVEAFTQLKTGDSVNSLRRKHYKSSVVYGYTVNSRRYVGDRIRLGVTISSTLPALARGAADKFPVGSEVNVHYNPRSPSESVLYPLSILHVLPWLICAAALAFAWAVASGRLG</sequence>
<keyword evidence="1" id="KW-1133">Transmembrane helix</keyword>
<feature type="domain" description="DUF3592" evidence="2">
    <location>
        <begin position="39"/>
        <end position="130"/>
    </location>
</feature>
<proteinExistence type="predicted"/>
<dbReference type="Pfam" id="PF12158">
    <property type="entry name" value="DUF3592"/>
    <property type="match status" value="2"/>
</dbReference>
<dbReference type="STRING" id="1576369.SAMN05421753_1058"/>
<protein>
    <recommendedName>
        <fullName evidence="2">DUF3592 domain-containing protein</fullName>
    </recommendedName>
</protein>
<feature type="transmembrane region" description="Helical" evidence="1">
    <location>
        <begin position="134"/>
        <end position="160"/>
    </location>
</feature>
<evidence type="ECO:0000313" key="4">
    <source>
        <dbReference type="Proteomes" id="UP000199518"/>
    </source>
</evidence>
<gene>
    <name evidence="3" type="ORF">SAMN05421753_1058</name>
</gene>
<reference evidence="4" key="1">
    <citation type="submission" date="2016-10" db="EMBL/GenBank/DDBJ databases">
        <authorList>
            <person name="Varghese N."/>
            <person name="Submissions S."/>
        </authorList>
    </citation>
    <scope>NUCLEOTIDE SEQUENCE [LARGE SCALE GENOMIC DNA]</scope>
    <source>
        <strain evidence="4">DSM 26348</strain>
    </source>
</reference>
<evidence type="ECO:0000256" key="1">
    <source>
        <dbReference type="SAM" id="Phobius"/>
    </source>
</evidence>
<dbReference type="Proteomes" id="UP000199518">
    <property type="component" value="Unassembled WGS sequence"/>
</dbReference>
<keyword evidence="1" id="KW-0472">Membrane</keyword>
<feature type="transmembrane region" description="Helical" evidence="1">
    <location>
        <begin position="296"/>
        <end position="322"/>
    </location>
</feature>
<feature type="transmembrane region" description="Helical" evidence="1">
    <location>
        <begin position="6"/>
        <end position="25"/>
    </location>
</feature>
<name>A0A1I3EZL7_9PLAN</name>
<dbReference type="EMBL" id="FOQD01000005">
    <property type="protein sequence ID" value="SFI04377.1"/>
    <property type="molecule type" value="Genomic_DNA"/>
</dbReference>